<comment type="caution">
    <text evidence="2">The sequence shown here is derived from an EMBL/GenBank/DDBJ whole genome shotgun (WGS) entry which is preliminary data.</text>
</comment>
<dbReference type="PANTHER" id="PTHR11803">
    <property type="entry name" value="2-IMINOBUTANOATE/2-IMINOPROPANOATE DEAMINASE RIDA"/>
    <property type="match status" value="1"/>
</dbReference>
<proteinExistence type="inferred from homology"/>
<dbReference type="Proteomes" id="UP001143364">
    <property type="component" value="Unassembled WGS sequence"/>
</dbReference>
<name>A0A9W6N441_9HYPH</name>
<dbReference type="RefSeq" id="WP_271205546.1">
    <property type="nucleotide sequence ID" value="NZ_BSFK01000016.1"/>
</dbReference>
<dbReference type="SUPFAM" id="SSF55298">
    <property type="entry name" value="YjgF-like"/>
    <property type="match status" value="1"/>
</dbReference>
<dbReference type="GO" id="GO:0005829">
    <property type="term" value="C:cytosol"/>
    <property type="evidence" value="ECO:0007669"/>
    <property type="project" value="TreeGrafter"/>
</dbReference>
<reference evidence="2" key="2">
    <citation type="submission" date="2023-01" db="EMBL/GenBank/DDBJ databases">
        <authorList>
            <person name="Sun Q."/>
            <person name="Evtushenko L."/>
        </authorList>
    </citation>
    <scope>NUCLEOTIDE SEQUENCE</scope>
    <source>
        <strain evidence="2">VKM B-2555</strain>
    </source>
</reference>
<dbReference type="Gene3D" id="3.30.1330.40">
    <property type="entry name" value="RutC-like"/>
    <property type="match status" value="1"/>
</dbReference>
<dbReference type="GO" id="GO:0019239">
    <property type="term" value="F:deaminase activity"/>
    <property type="evidence" value="ECO:0007669"/>
    <property type="project" value="TreeGrafter"/>
</dbReference>
<accession>A0A9W6N441</accession>
<dbReference type="CDD" id="cd00448">
    <property type="entry name" value="YjgF_YER057c_UK114_family"/>
    <property type="match status" value="1"/>
</dbReference>
<evidence type="ECO:0000256" key="1">
    <source>
        <dbReference type="ARBA" id="ARBA00010552"/>
    </source>
</evidence>
<comment type="similarity">
    <text evidence="1">Belongs to the RutC family.</text>
</comment>
<gene>
    <name evidence="2" type="ORF">GCM10008171_29630</name>
</gene>
<protein>
    <submittedName>
        <fullName evidence="2">Reactive intermediate/imine deaminase</fullName>
    </submittedName>
</protein>
<evidence type="ECO:0000313" key="2">
    <source>
        <dbReference type="EMBL" id="GLK77709.1"/>
    </source>
</evidence>
<dbReference type="InterPro" id="IPR006175">
    <property type="entry name" value="YjgF/YER057c/UK114"/>
</dbReference>
<dbReference type="PANTHER" id="PTHR11803:SF58">
    <property type="entry name" value="PROTEIN HMF1-RELATED"/>
    <property type="match status" value="1"/>
</dbReference>
<organism evidence="2 3">
    <name type="scientific">Methylopila jiangsuensis</name>
    <dbReference type="NCBI Taxonomy" id="586230"/>
    <lineage>
        <taxon>Bacteria</taxon>
        <taxon>Pseudomonadati</taxon>
        <taxon>Pseudomonadota</taxon>
        <taxon>Alphaproteobacteria</taxon>
        <taxon>Hyphomicrobiales</taxon>
        <taxon>Methylopilaceae</taxon>
        <taxon>Methylopila</taxon>
    </lineage>
</organism>
<dbReference type="Pfam" id="PF01042">
    <property type="entry name" value="Ribonuc_L-PSP"/>
    <property type="match status" value="1"/>
</dbReference>
<keyword evidence="3" id="KW-1185">Reference proteome</keyword>
<dbReference type="EMBL" id="BSFK01000016">
    <property type="protein sequence ID" value="GLK77709.1"/>
    <property type="molecule type" value="Genomic_DNA"/>
</dbReference>
<dbReference type="AlphaFoldDB" id="A0A9W6N441"/>
<dbReference type="InterPro" id="IPR035959">
    <property type="entry name" value="RutC-like_sf"/>
</dbReference>
<evidence type="ECO:0000313" key="3">
    <source>
        <dbReference type="Proteomes" id="UP001143364"/>
    </source>
</evidence>
<reference evidence="2" key="1">
    <citation type="journal article" date="2014" name="Int. J. Syst. Evol. Microbiol.">
        <title>Complete genome sequence of Corynebacterium casei LMG S-19264T (=DSM 44701T), isolated from a smear-ripened cheese.</title>
        <authorList>
            <consortium name="US DOE Joint Genome Institute (JGI-PGF)"/>
            <person name="Walter F."/>
            <person name="Albersmeier A."/>
            <person name="Kalinowski J."/>
            <person name="Ruckert C."/>
        </authorList>
    </citation>
    <scope>NUCLEOTIDE SEQUENCE</scope>
    <source>
        <strain evidence="2">VKM B-2555</strain>
    </source>
</reference>
<sequence length="143" mass="15150">MSRVVNPVPGLGPIFEGWVSPGVRAGGFVFTAGVIGADPVTGRVVEGVEAQIRRIFEELDLILTAHGSGLEHVVRLTMYFTDRPTQWPVLDRIRRELFPVDPPATTGVGVTAIEQGAAVEIEAIALVPGASAGDAPTPTRITR</sequence>